<dbReference type="PANTHER" id="PTHR14614:SF132">
    <property type="entry name" value="PROTEIN-LYSINE METHYLTRANSFERASE C42C1.13"/>
    <property type="match status" value="1"/>
</dbReference>
<dbReference type="GO" id="GO:0032259">
    <property type="term" value="P:methylation"/>
    <property type="evidence" value="ECO:0007669"/>
    <property type="project" value="UniProtKB-KW"/>
</dbReference>
<evidence type="ECO:0000313" key="3">
    <source>
        <dbReference type="Proteomes" id="UP000297245"/>
    </source>
</evidence>
<dbReference type="InterPro" id="IPR029063">
    <property type="entry name" value="SAM-dependent_MTases_sf"/>
</dbReference>
<feature type="binding site" evidence="1">
    <location>
        <position position="173"/>
    </location>
    <ligand>
        <name>S-adenosyl-L-methionine</name>
        <dbReference type="ChEBI" id="CHEBI:59789"/>
    </ligand>
</feature>
<proteinExistence type="inferred from homology"/>
<dbReference type="InterPro" id="IPR019410">
    <property type="entry name" value="Methyltransf_16"/>
</dbReference>
<feature type="binding site" evidence="1">
    <location>
        <position position="96"/>
    </location>
    <ligand>
        <name>S-adenosyl-L-methionine</name>
        <dbReference type="ChEBI" id="CHEBI:59789"/>
    </ligand>
</feature>
<sequence length="266" mass="29348">MNAQHPDGADQDGTDEERLDIIDPLRHLRMVNGQENTGTEDLASSELLAVLPDQKYSIHNKTLQLTYLQEQNNDSSEAISVTLTVDASPGCGGVVWPAGQILSSYLVLKGHAYLKGKNVLELGSGTGLVGLVAAKLGAKSVWITDQKPLLDIMQQNVSINQLNSSCIVAELDWGTAVSASIPRPDIILAADCVYFEPAFPLLVQTLSDLVGDNTDVLFCYKKRRKADRRFFAMLKKKFTWTQVEDDPNRMIYNREAITLIRLSKLS</sequence>
<keyword evidence="1 2" id="KW-0808">Transferase</keyword>
<keyword evidence="3" id="KW-1185">Reference proteome</keyword>
<dbReference type="Pfam" id="PF10294">
    <property type="entry name" value="Methyltransf_16"/>
    <property type="match status" value="1"/>
</dbReference>
<comment type="subcellular location">
    <subcellularLocation>
        <location evidence="1">Cytoplasm</location>
    </subcellularLocation>
</comment>
<dbReference type="PANTHER" id="PTHR14614">
    <property type="entry name" value="HEPATOCELLULAR CARCINOMA-ASSOCIATED ANTIGEN"/>
    <property type="match status" value="1"/>
</dbReference>
<comment type="function">
    <text evidence="1">S-adenosyl-L-methionine-dependent protein-lysine N-methyltransferase that methylates elongation factor 1-alpha.</text>
</comment>
<dbReference type="OrthoDB" id="407325at2759"/>
<dbReference type="HAMAP" id="MF_03198">
    <property type="entry name" value="Methyltr_EFM6"/>
    <property type="match status" value="1"/>
</dbReference>
<name>A0A4S8MR41_DENBC</name>
<keyword evidence="1" id="KW-0949">S-adenosyl-L-methionine</keyword>
<dbReference type="EMBL" id="ML179049">
    <property type="protein sequence ID" value="THV05435.1"/>
    <property type="molecule type" value="Genomic_DNA"/>
</dbReference>
<keyword evidence="1" id="KW-0963">Cytoplasm</keyword>
<reference evidence="2 3" key="1">
    <citation type="journal article" date="2019" name="Nat. Ecol. Evol.">
        <title>Megaphylogeny resolves global patterns of mushroom evolution.</title>
        <authorList>
            <person name="Varga T."/>
            <person name="Krizsan K."/>
            <person name="Foldi C."/>
            <person name="Dima B."/>
            <person name="Sanchez-Garcia M."/>
            <person name="Sanchez-Ramirez S."/>
            <person name="Szollosi G.J."/>
            <person name="Szarkandi J.G."/>
            <person name="Papp V."/>
            <person name="Albert L."/>
            <person name="Andreopoulos W."/>
            <person name="Angelini C."/>
            <person name="Antonin V."/>
            <person name="Barry K.W."/>
            <person name="Bougher N.L."/>
            <person name="Buchanan P."/>
            <person name="Buyck B."/>
            <person name="Bense V."/>
            <person name="Catcheside P."/>
            <person name="Chovatia M."/>
            <person name="Cooper J."/>
            <person name="Damon W."/>
            <person name="Desjardin D."/>
            <person name="Finy P."/>
            <person name="Geml J."/>
            <person name="Haridas S."/>
            <person name="Hughes K."/>
            <person name="Justo A."/>
            <person name="Karasinski D."/>
            <person name="Kautmanova I."/>
            <person name="Kiss B."/>
            <person name="Kocsube S."/>
            <person name="Kotiranta H."/>
            <person name="LaButti K.M."/>
            <person name="Lechner B.E."/>
            <person name="Liimatainen K."/>
            <person name="Lipzen A."/>
            <person name="Lukacs Z."/>
            <person name="Mihaltcheva S."/>
            <person name="Morgado L.N."/>
            <person name="Niskanen T."/>
            <person name="Noordeloos M.E."/>
            <person name="Ohm R.A."/>
            <person name="Ortiz-Santana B."/>
            <person name="Ovrebo C."/>
            <person name="Racz N."/>
            <person name="Riley R."/>
            <person name="Savchenko A."/>
            <person name="Shiryaev A."/>
            <person name="Soop K."/>
            <person name="Spirin V."/>
            <person name="Szebenyi C."/>
            <person name="Tomsovsky M."/>
            <person name="Tulloss R.E."/>
            <person name="Uehling J."/>
            <person name="Grigoriev I.V."/>
            <person name="Vagvolgyi C."/>
            <person name="Papp T."/>
            <person name="Martin F.M."/>
            <person name="Miettinen O."/>
            <person name="Hibbett D.S."/>
            <person name="Nagy L.G."/>
        </authorList>
    </citation>
    <scope>NUCLEOTIDE SEQUENCE [LARGE SCALE GENOMIC DNA]</scope>
    <source>
        <strain evidence="2 3">CBS 962.96</strain>
    </source>
</reference>
<dbReference type="SUPFAM" id="SSF53335">
    <property type="entry name" value="S-adenosyl-L-methionine-dependent methyltransferases"/>
    <property type="match status" value="1"/>
</dbReference>
<evidence type="ECO:0000256" key="1">
    <source>
        <dbReference type="HAMAP-Rule" id="MF_03198"/>
    </source>
</evidence>
<protein>
    <recommendedName>
        <fullName evidence="1">Protein-lysine N-methyltransferase EFM6</fullName>
        <ecNumber evidence="1">2.1.1.-</ecNumber>
    </recommendedName>
    <alternativeName>
        <fullName evidence="1">Elongation factor methyltransferase 6</fullName>
    </alternativeName>
</protein>
<accession>A0A4S8MR41</accession>
<feature type="binding site" evidence="1">
    <location>
        <position position="190"/>
    </location>
    <ligand>
        <name>S-adenosyl-L-methionine</name>
        <dbReference type="ChEBI" id="CHEBI:59789"/>
    </ligand>
</feature>
<feature type="binding site" evidence="1">
    <location>
        <begin position="123"/>
        <end position="125"/>
    </location>
    <ligand>
        <name>S-adenosyl-L-methionine</name>
        <dbReference type="ChEBI" id="CHEBI:59789"/>
    </ligand>
</feature>
<dbReference type="Gene3D" id="3.40.50.150">
    <property type="entry name" value="Vaccinia Virus protein VP39"/>
    <property type="match status" value="1"/>
</dbReference>
<dbReference type="Proteomes" id="UP000297245">
    <property type="component" value="Unassembled WGS sequence"/>
</dbReference>
<evidence type="ECO:0000313" key="2">
    <source>
        <dbReference type="EMBL" id="THV05435.1"/>
    </source>
</evidence>
<dbReference type="GO" id="GO:0005737">
    <property type="term" value="C:cytoplasm"/>
    <property type="evidence" value="ECO:0007669"/>
    <property type="project" value="UniProtKB-SubCell"/>
</dbReference>
<dbReference type="InterPro" id="IPR033684">
    <property type="entry name" value="EFM6"/>
</dbReference>
<dbReference type="AlphaFoldDB" id="A0A4S8MR41"/>
<dbReference type="EC" id="2.1.1.-" evidence="1"/>
<organism evidence="2 3">
    <name type="scientific">Dendrothele bispora (strain CBS 962.96)</name>
    <dbReference type="NCBI Taxonomy" id="1314807"/>
    <lineage>
        <taxon>Eukaryota</taxon>
        <taxon>Fungi</taxon>
        <taxon>Dikarya</taxon>
        <taxon>Basidiomycota</taxon>
        <taxon>Agaricomycotina</taxon>
        <taxon>Agaricomycetes</taxon>
        <taxon>Agaricomycetidae</taxon>
        <taxon>Agaricales</taxon>
        <taxon>Agaricales incertae sedis</taxon>
        <taxon>Dendrothele</taxon>
    </lineage>
</organism>
<gene>
    <name evidence="1" type="primary">EFM6</name>
    <name evidence="2" type="ORF">K435DRAFT_826353</name>
</gene>
<feature type="binding site" evidence="1">
    <location>
        <position position="145"/>
    </location>
    <ligand>
        <name>S-adenosyl-L-methionine</name>
        <dbReference type="ChEBI" id="CHEBI:59789"/>
    </ligand>
</feature>
<dbReference type="GO" id="GO:0016279">
    <property type="term" value="F:protein-lysine N-methyltransferase activity"/>
    <property type="evidence" value="ECO:0007669"/>
    <property type="project" value="UniProtKB-UniRule"/>
</dbReference>
<keyword evidence="1 2" id="KW-0489">Methyltransferase</keyword>
<dbReference type="CDD" id="cd02440">
    <property type="entry name" value="AdoMet_MTases"/>
    <property type="match status" value="1"/>
</dbReference>
<comment type="similarity">
    <text evidence="1">Belongs to the class I-like SAM-binding methyltransferase superfamily. METTL21 family. EFM6 subfamily.</text>
</comment>